<keyword evidence="2" id="KW-1185">Reference proteome</keyword>
<evidence type="ECO:0000313" key="1">
    <source>
        <dbReference type="EMBL" id="KAJ2794722.1"/>
    </source>
</evidence>
<organism evidence="1 2">
    <name type="scientific">Coemansia helicoidea</name>
    <dbReference type="NCBI Taxonomy" id="1286919"/>
    <lineage>
        <taxon>Eukaryota</taxon>
        <taxon>Fungi</taxon>
        <taxon>Fungi incertae sedis</taxon>
        <taxon>Zoopagomycota</taxon>
        <taxon>Kickxellomycotina</taxon>
        <taxon>Kickxellomycetes</taxon>
        <taxon>Kickxellales</taxon>
        <taxon>Kickxellaceae</taxon>
        <taxon>Coemansia</taxon>
    </lineage>
</organism>
<reference evidence="1" key="1">
    <citation type="submission" date="2022-07" db="EMBL/GenBank/DDBJ databases">
        <title>Phylogenomic reconstructions and comparative analyses of Kickxellomycotina fungi.</title>
        <authorList>
            <person name="Reynolds N.K."/>
            <person name="Stajich J.E."/>
            <person name="Barry K."/>
            <person name="Grigoriev I.V."/>
            <person name="Crous P."/>
            <person name="Smith M.E."/>
        </authorList>
    </citation>
    <scope>NUCLEOTIDE SEQUENCE</scope>
    <source>
        <strain evidence="1">BCRC 34780</strain>
    </source>
</reference>
<sequence>MPSAIVYGGRGALGAAVVSQLKKQAWRVISIDLAANPDADSSVVVSAAGGSLAEQGARVEQDVGAVLGDGKVDAVICVAGGWQGGNAAHEGFLQSADQSIAQSVSSSLIAAAIAARRMREGGLLALTGAVPALEGGTPGMIGYGMAKAAVHHLVASLALPGSGLDGSRVVGILPQTLDTPANRAAMPAADFAAWTPLADAAALLFKWAADPATCESGRLYKVLTKDGVTRVE</sequence>
<proteinExistence type="predicted"/>
<dbReference type="EMBL" id="JANBUN010002405">
    <property type="protein sequence ID" value="KAJ2794722.1"/>
    <property type="molecule type" value="Genomic_DNA"/>
</dbReference>
<gene>
    <name evidence="1" type="ORF">H4R21_005394</name>
</gene>
<protein>
    <submittedName>
        <fullName evidence="1">Uncharacterized protein</fullName>
    </submittedName>
</protein>
<dbReference type="Proteomes" id="UP001140087">
    <property type="component" value="Unassembled WGS sequence"/>
</dbReference>
<name>A0ACC1KSY3_9FUNG</name>
<evidence type="ECO:0000313" key="2">
    <source>
        <dbReference type="Proteomes" id="UP001140087"/>
    </source>
</evidence>
<comment type="caution">
    <text evidence="1">The sequence shown here is derived from an EMBL/GenBank/DDBJ whole genome shotgun (WGS) entry which is preliminary data.</text>
</comment>
<accession>A0ACC1KSY3</accession>